<dbReference type="PROSITE" id="PS51819">
    <property type="entry name" value="VOC"/>
    <property type="match status" value="1"/>
</dbReference>
<feature type="region of interest" description="Disordered" evidence="1">
    <location>
        <begin position="145"/>
        <end position="276"/>
    </location>
</feature>
<feature type="compositionally biased region" description="Basic and acidic residues" evidence="1">
    <location>
        <begin position="161"/>
        <end position="172"/>
    </location>
</feature>
<dbReference type="InterPro" id="IPR037523">
    <property type="entry name" value="VOC_core"/>
</dbReference>
<dbReference type="Proteomes" id="UP000078576">
    <property type="component" value="Unassembled WGS sequence"/>
</dbReference>
<dbReference type="InterPro" id="IPR029068">
    <property type="entry name" value="Glyas_Bleomycin-R_OHBP_Dase"/>
</dbReference>
<evidence type="ECO:0000256" key="1">
    <source>
        <dbReference type="SAM" id="MobiDB-lite"/>
    </source>
</evidence>
<dbReference type="OrthoDB" id="5209146at2759"/>
<dbReference type="Gene3D" id="3.10.180.10">
    <property type="entry name" value="2,3-Dihydroxybiphenyl 1,2-Dioxygenase, domain 1"/>
    <property type="match status" value="1"/>
</dbReference>
<accession>A0A194UZQ4</accession>
<dbReference type="InterPro" id="IPR004360">
    <property type="entry name" value="Glyas_Fos-R_dOase_dom"/>
</dbReference>
<dbReference type="EMBL" id="KN714696">
    <property type="protein sequence ID" value="KUI57144.1"/>
    <property type="molecule type" value="Genomic_DNA"/>
</dbReference>
<evidence type="ECO:0000313" key="4">
    <source>
        <dbReference type="Proteomes" id="UP000078576"/>
    </source>
</evidence>
<dbReference type="Pfam" id="PF00903">
    <property type="entry name" value="Glyoxalase"/>
    <property type="match status" value="1"/>
</dbReference>
<dbReference type="CDD" id="cd06587">
    <property type="entry name" value="VOC"/>
    <property type="match status" value="1"/>
</dbReference>
<gene>
    <name evidence="3" type="ORF">VP1G_04419</name>
</gene>
<organism evidence="3 4">
    <name type="scientific">Cytospora mali</name>
    <name type="common">Apple Valsa canker fungus</name>
    <name type="synonym">Valsa mali</name>
    <dbReference type="NCBI Taxonomy" id="578113"/>
    <lineage>
        <taxon>Eukaryota</taxon>
        <taxon>Fungi</taxon>
        <taxon>Dikarya</taxon>
        <taxon>Ascomycota</taxon>
        <taxon>Pezizomycotina</taxon>
        <taxon>Sordariomycetes</taxon>
        <taxon>Sordariomycetidae</taxon>
        <taxon>Diaporthales</taxon>
        <taxon>Cytosporaceae</taxon>
        <taxon>Cytospora</taxon>
    </lineage>
</organism>
<reference evidence="4" key="1">
    <citation type="submission" date="2014-12" db="EMBL/GenBank/DDBJ databases">
        <title>Genome Sequence of Valsa Canker Pathogens Uncovers a Specific Adaption of Colonization on Woody Bark.</title>
        <authorList>
            <person name="Yin Z."/>
            <person name="Liu H."/>
            <person name="Gao X."/>
            <person name="Li Z."/>
            <person name="Song N."/>
            <person name="Ke X."/>
            <person name="Dai Q."/>
            <person name="Wu Y."/>
            <person name="Sun Y."/>
            <person name="Xu J.-R."/>
            <person name="Kang Z.K."/>
            <person name="Wang L."/>
            <person name="Huang L."/>
        </authorList>
    </citation>
    <scope>NUCLEOTIDE SEQUENCE [LARGE SCALE GENOMIC DNA]</scope>
    <source>
        <strain evidence="4">SXYL134</strain>
    </source>
</reference>
<feature type="region of interest" description="Disordered" evidence="1">
    <location>
        <begin position="33"/>
        <end position="54"/>
    </location>
</feature>
<proteinExistence type="predicted"/>
<protein>
    <recommendedName>
        <fullName evidence="2">VOC domain-containing protein</fullName>
    </recommendedName>
</protein>
<sequence>MPFDFDRIIDYQLYLATQQCLAPYLPRRRNNNATTSTSACTGSHSNITTTNSSTVARVSGDRRSFILSLLTPRDASTDIGSGREEAVKTPPAGPLLEPGSRSLADAFVTAPFSGLDTPGVVGSINAGLARGSGTVTETKIEGDSGIEATIPPAGRPYAPRGWDRSPVDDIDKPVVSGGSGETVGETEAGRRVTVPVPEFNHVSSTRGDPSIDAFAEETGYRKLPGKVKSEVGSTQPRPDAAEEYQPPYPPSRLPATASPSQPPTYNPSPLGFPQDPNQLSRISAITLLVEDLPATKRFYEQVFSIEPIHEDENSAAFYFNGGSLIFTLYISFDARENSILGHGVHVGRMRGVGRRFQLSVAVEDVDEVYARLRGLEREGRVLVIGGLTEPCTRPWGVRTVMFQDPAGHCWEVWGEV</sequence>
<evidence type="ECO:0000313" key="3">
    <source>
        <dbReference type="EMBL" id="KUI57144.1"/>
    </source>
</evidence>
<feature type="region of interest" description="Disordered" evidence="1">
    <location>
        <begin position="77"/>
        <end position="97"/>
    </location>
</feature>
<dbReference type="SUPFAM" id="SSF54593">
    <property type="entry name" value="Glyoxalase/Bleomycin resistance protein/Dihydroxybiphenyl dioxygenase"/>
    <property type="match status" value="1"/>
</dbReference>
<dbReference type="AlphaFoldDB" id="A0A194UZQ4"/>
<feature type="domain" description="VOC" evidence="2">
    <location>
        <begin position="281"/>
        <end position="415"/>
    </location>
</feature>
<evidence type="ECO:0000259" key="2">
    <source>
        <dbReference type="PROSITE" id="PS51819"/>
    </source>
</evidence>
<keyword evidence="4" id="KW-1185">Reference proteome</keyword>
<name>A0A194UZQ4_CYTMA</name>